<evidence type="ECO:0000313" key="2">
    <source>
        <dbReference type="EMBL" id="CAF1382355.1"/>
    </source>
</evidence>
<evidence type="ECO:0000256" key="1">
    <source>
        <dbReference type="SAM" id="MobiDB-lite"/>
    </source>
</evidence>
<dbReference type="AlphaFoldDB" id="A0A815JU19"/>
<keyword evidence="3" id="KW-1185">Reference proteome</keyword>
<proteinExistence type="predicted"/>
<name>A0A815JU19_ADIRI</name>
<comment type="caution">
    <text evidence="2">The sequence shown here is derived from an EMBL/GenBank/DDBJ whole genome shotgun (WGS) entry which is preliminary data.</text>
</comment>
<sequence>NHCLLSDGSLTNDINCNSPYSKLQQSIKTTGNSDTGSSYNDSCYGSSEMDVCHHHHHHQSTGNKLVKQDASLTPPTAETTGKILLSSNENYIILCKDSCTNSDETNPSTSISSSSSSSPTANNNSLITTCQPNRRPGTTQQYRTQLKSSLDQSNKNREFFQNDDEYRKVIGSTTSFNCRNITPMNEYYL</sequence>
<organism evidence="2 3">
    <name type="scientific">Adineta ricciae</name>
    <name type="common">Rotifer</name>
    <dbReference type="NCBI Taxonomy" id="249248"/>
    <lineage>
        <taxon>Eukaryota</taxon>
        <taxon>Metazoa</taxon>
        <taxon>Spiralia</taxon>
        <taxon>Gnathifera</taxon>
        <taxon>Rotifera</taxon>
        <taxon>Eurotatoria</taxon>
        <taxon>Bdelloidea</taxon>
        <taxon>Adinetida</taxon>
        <taxon>Adinetidae</taxon>
        <taxon>Adineta</taxon>
    </lineage>
</organism>
<protein>
    <submittedName>
        <fullName evidence="2">Uncharacterized protein</fullName>
    </submittedName>
</protein>
<feature type="compositionally biased region" description="Polar residues" evidence="1">
    <location>
        <begin position="126"/>
        <end position="138"/>
    </location>
</feature>
<accession>A0A815JU19</accession>
<reference evidence="2" key="1">
    <citation type="submission" date="2021-02" db="EMBL/GenBank/DDBJ databases">
        <authorList>
            <person name="Nowell W R."/>
        </authorList>
    </citation>
    <scope>NUCLEOTIDE SEQUENCE</scope>
</reference>
<dbReference type="Proteomes" id="UP000663828">
    <property type="component" value="Unassembled WGS sequence"/>
</dbReference>
<feature type="region of interest" description="Disordered" evidence="1">
    <location>
        <begin position="105"/>
        <end position="138"/>
    </location>
</feature>
<gene>
    <name evidence="2" type="ORF">XAT740_LOCUS33145</name>
</gene>
<evidence type="ECO:0000313" key="3">
    <source>
        <dbReference type="Proteomes" id="UP000663828"/>
    </source>
</evidence>
<feature type="compositionally biased region" description="Low complexity" evidence="1">
    <location>
        <begin position="105"/>
        <end position="125"/>
    </location>
</feature>
<dbReference type="EMBL" id="CAJNOR010003145">
    <property type="protein sequence ID" value="CAF1382355.1"/>
    <property type="molecule type" value="Genomic_DNA"/>
</dbReference>
<feature type="non-terminal residue" evidence="2">
    <location>
        <position position="1"/>
    </location>
</feature>